<name>A0A8K0IUL7_COCNU</name>
<reference evidence="1" key="1">
    <citation type="journal article" date="2017" name="Gigascience">
        <title>The genome draft of coconut (Cocos nucifera).</title>
        <authorList>
            <person name="Xiao Y."/>
            <person name="Xu P."/>
            <person name="Fan H."/>
            <person name="Baudouin L."/>
            <person name="Xia W."/>
            <person name="Bocs S."/>
            <person name="Xu J."/>
            <person name="Li Q."/>
            <person name="Guo A."/>
            <person name="Zhou L."/>
            <person name="Li J."/>
            <person name="Wu Y."/>
            <person name="Ma Z."/>
            <person name="Armero A."/>
            <person name="Issali A.E."/>
            <person name="Liu N."/>
            <person name="Peng M."/>
            <person name="Yang Y."/>
        </authorList>
    </citation>
    <scope>NUCLEOTIDE SEQUENCE</scope>
    <source>
        <tissue evidence="1">Spear leaf of Hainan Tall coconut</tissue>
    </source>
</reference>
<evidence type="ECO:0000313" key="2">
    <source>
        <dbReference type="Proteomes" id="UP000797356"/>
    </source>
</evidence>
<dbReference type="AlphaFoldDB" id="A0A8K0IUL7"/>
<dbReference type="Proteomes" id="UP000797356">
    <property type="component" value="Chromosome 14"/>
</dbReference>
<reference evidence="1" key="2">
    <citation type="submission" date="2019-07" db="EMBL/GenBank/DDBJ databases">
        <authorList>
            <person name="Yang Y."/>
            <person name="Bocs S."/>
            <person name="Baudouin L."/>
        </authorList>
    </citation>
    <scope>NUCLEOTIDE SEQUENCE</scope>
    <source>
        <tissue evidence="1">Spear leaf of Hainan Tall coconut</tissue>
    </source>
</reference>
<dbReference type="EMBL" id="CM017885">
    <property type="protein sequence ID" value="KAG1367997.1"/>
    <property type="molecule type" value="Genomic_DNA"/>
</dbReference>
<comment type="caution">
    <text evidence="1">The sequence shown here is derived from an EMBL/GenBank/DDBJ whole genome shotgun (WGS) entry which is preliminary data.</text>
</comment>
<dbReference type="OrthoDB" id="8042871at2759"/>
<evidence type="ECO:0000313" key="1">
    <source>
        <dbReference type="EMBL" id="KAG1367997.1"/>
    </source>
</evidence>
<sequence length="73" mass="8446">MQKAKNVAGHIQRFDQMSMNLLNIMMDLKEKDKSLLLLCLLSSSFNPLVTTLLYGKEILVYEEIMLVLRSNEQ</sequence>
<keyword evidence="2" id="KW-1185">Reference proteome</keyword>
<proteinExistence type="predicted"/>
<gene>
    <name evidence="1" type="ORF">COCNU_14G004650</name>
</gene>
<accession>A0A8K0IUL7</accession>
<organism evidence="1 2">
    <name type="scientific">Cocos nucifera</name>
    <name type="common">Coconut palm</name>
    <dbReference type="NCBI Taxonomy" id="13894"/>
    <lineage>
        <taxon>Eukaryota</taxon>
        <taxon>Viridiplantae</taxon>
        <taxon>Streptophyta</taxon>
        <taxon>Embryophyta</taxon>
        <taxon>Tracheophyta</taxon>
        <taxon>Spermatophyta</taxon>
        <taxon>Magnoliopsida</taxon>
        <taxon>Liliopsida</taxon>
        <taxon>Arecaceae</taxon>
        <taxon>Arecoideae</taxon>
        <taxon>Cocoseae</taxon>
        <taxon>Attaleinae</taxon>
        <taxon>Cocos</taxon>
    </lineage>
</organism>
<protein>
    <submittedName>
        <fullName evidence="1">Putative Retrovirus-related Pol polyprotein from transposon TNT 1-94</fullName>
    </submittedName>
</protein>